<protein>
    <submittedName>
        <fullName evidence="2">Uncharacterized protein</fullName>
    </submittedName>
</protein>
<keyword evidence="1" id="KW-0812">Transmembrane</keyword>
<feature type="transmembrane region" description="Helical" evidence="1">
    <location>
        <begin position="12"/>
        <end position="32"/>
    </location>
</feature>
<dbReference type="Proteomes" id="UP001477443">
    <property type="component" value="Chromosome"/>
</dbReference>
<organism evidence="2 3">
    <name type="scientific">Mycoplasmopsis felifaucium</name>
    <dbReference type="NCBI Taxonomy" id="35768"/>
    <lineage>
        <taxon>Bacteria</taxon>
        <taxon>Bacillati</taxon>
        <taxon>Mycoplasmatota</taxon>
        <taxon>Mycoplasmoidales</taxon>
        <taxon>Metamycoplasmataceae</taxon>
        <taxon>Mycoplasmopsis</taxon>
    </lineage>
</organism>
<evidence type="ECO:0000313" key="3">
    <source>
        <dbReference type="Proteomes" id="UP001477443"/>
    </source>
</evidence>
<accession>A0ABZ2RS10</accession>
<name>A0ABZ2RS10_9BACT</name>
<evidence type="ECO:0000256" key="1">
    <source>
        <dbReference type="SAM" id="Phobius"/>
    </source>
</evidence>
<feature type="transmembrane region" description="Helical" evidence="1">
    <location>
        <begin position="74"/>
        <end position="101"/>
    </location>
</feature>
<sequence length="260" mass="30477">MSFTSFSWNYSWIFTALVLPIILIGFLIWMFLSAVNKLMFHEANLTRKYYIDQDIKINDAYFECLYKKNKILSILWFGSLITSIVWIVISLFFTITNIILLTTTNEIKAFMASSKSIFDNTYVIKTFAEFLILLISIIALIIISFSFSKYVLLNKFIKKWKEENANKAFLKENKENPNLNQNILENAHKVVFKINKSDLSISLNPFKKDIKTTNNPIGLISFYSLISHCDEVYINGETYNFKTYVTNLWDYAYKHNKNLN</sequence>
<proteinExistence type="predicted"/>
<reference evidence="2" key="1">
    <citation type="submission" date="2024-03" db="EMBL/GenBank/DDBJ databases">
        <title>Complete genome sequence of Mycoplasma felifaucium Z921 isolated from the trachea of a cheetah.</title>
        <authorList>
            <person name="Spergser J."/>
        </authorList>
    </citation>
    <scope>NUCLEOTIDE SEQUENCE [LARGE SCALE GENOMIC DNA]</scope>
    <source>
        <strain evidence="2">Z921</strain>
    </source>
</reference>
<dbReference type="RefSeq" id="WP_338822422.1">
    <property type="nucleotide sequence ID" value="NZ_CP148067.1"/>
</dbReference>
<keyword evidence="1" id="KW-0472">Membrane</keyword>
<feature type="transmembrane region" description="Helical" evidence="1">
    <location>
        <begin position="130"/>
        <end position="152"/>
    </location>
</feature>
<keyword evidence="1" id="KW-1133">Transmembrane helix</keyword>
<keyword evidence="3" id="KW-1185">Reference proteome</keyword>
<gene>
    <name evidence="2" type="ORF">WG617_02445</name>
</gene>
<evidence type="ECO:0000313" key="2">
    <source>
        <dbReference type="EMBL" id="WXL28871.1"/>
    </source>
</evidence>
<dbReference type="EMBL" id="CP148067">
    <property type="protein sequence ID" value="WXL28871.1"/>
    <property type="molecule type" value="Genomic_DNA"/>
</dbReference>